<keyword evidence="2 6" id="KW-0812">Transmembrane</keyword>
<feature type="region of interest" description="Disordered" evidence="5">
    <location>
        <begin position="688"/>
        <end position="708"/>
    </location>
</feature>
<feature type="compositionally biased region" description="Acidic residues" evidence="5">
    <location>
        <begin position="767"/>
        <end position="777"/>
    </location>
</feature>
<feature type="transmembrane region" description="Helical" evidence="6">
    <location>
        <begin position="194"/>
        <end position="213"/>
    </location>
</feature>
<feature type="compositionally biased region" description="Polar residues" evidence="5">
    <location>
        <begin position="691"/>
        <end position="706"/>
    </location>
</feature>
<protein>
    <submittedName>
        <fullName evidence="9">Uncharacterized protein</fullName>
    </submittedName>
</protein>
<dbReference type="InterPro" id="IPR049456">
    <property type="entry name" value="Anoctamin_N_fung"/>
</dbReference>
<evidence type="ECO:0000256" key="5">
    <source>
        <dbReference type="SAM" id="MobiDB-lite"/>
    </source>
</evidence>
<name>A0A9P8AKP5_9ASCO</name>
<feature type="domain" description="Anoctamin alpha-beta plait" evidence="8">
    <location>
        <begin position="8"/>
        <end position="119"/>
    </location>
</feature>
<dbReference type="PANTHER" id="PTHR12308:SF73">
    <property type="entry name" value="ANOCTAMIN"/>
    <property type="match status" value="1"/>
</dbReference>
<feature type="transmembrane region" description="Helical" evidence="6">
    <location>
        <begin position="269"/>
        <end position="296"/>
    </location>
</feature>
<feature type="region of interest" description="Disordered" evidence="5">
    <location>
        <begin position="740"/>
        <end position="818"/>
    </location>
</feature>
<keyword evidence="10" id="KW-1185">Reference proteome</keyword>
<evidence type="ECO:0000256" key="2">
    <source>
        <dbReference type="ARBA" id="ARBA00022692"/>
    </source>
</evidence>
<feature type="transmembrane region" description="Helical" evidence="6">
    <location>
        <begin position="426"/>
        <end position="446"/>
    </location>
</feature>
<feature type="compositionally biased region" description="Low complexity" evidence="5">
    <location>
        <begin position="790"/>
        <end position="806"/>
    </location>
</feature>
<dbReference type="Pfam" id="PF20877">
    <property type="entry name" value="Anoctamin_N"/>
    <property type="match status" value="1"/>
</dbReference>
<evidence type="ECO:0000259" key="8">
    <source>
        <dbReference type="Pfam" id="PF20877"/>
    </source>
</evidence>
<dbReference type="EMBL" id="JAHMUF010000004">
    <property type="protein sequence ID" value="KAG7195317.1"/>
    <property type="molecule type" value="Genomic_DNA"/>
</dbReference>
<dbReference type="InterPro" id="IPR007632">
    <property type="entry name" value="Anoctamin"/>
</dbReference>
<accession>A0A9P8AKP5</accession>
<sequence length="818" mass="93860">MSIQDLKPDFVLLVHYEIDNNNKVLEQSKLDLKHLISTLHHNGFSTQIRELSQLEVLVFVKLLGYKYTEQAEKDLIQNYEFGVTAHPDSRAERLRIVYNFLTSKQGLDIKPKSSNWIYVKLIVPINSDKFYLDSSIIEDLNLNNPLKEFNTNYIVEHFGQSTAFYFEFLKTYTVALVPLAVVGLISYFKRGHSYSLAYSFVSGIWSVLFLTFWKRRESYLANAWGVQNSHLVDQYAGELSAINDKYEEHSTYYHSIKENQAFKRFLKQVAFVPVALSYTAILVAVQLSCFVLEIFLTEIYDGPLKSMVSLIPTIAISVFVPVFTILYNFAIEKAVNWEGLDNYYSETKSSVIKSFVLSFMTSYVPLFITSFIYLPFAHLIQPHLGNIRTYLAEALGNFSYASYLLKLKSQEEFVINQARLDKQYRYFIITNQVIQIFLKYILPVVIRLATSKTKKNYKIKDKPSESQWLNNIRKLMAFPVYNVHDDFRGVILQFGYLTLFGPVWSLAPIVCIIFNIITYKLDYMKLTGGKYFQPSVPNRIDSIYPWDNILFFLTWCGSVVGPIVTLFYRHGTKPVKVYGEGEFGLDKASTNLDSPFYFVLILFASEHIFFGLYFLFGTISSLFKTEAEWKNDFLDNDIKLRHDYYTEKVKSTIPVPDDGEWSKFDIKNVLMDASHHPDLEVAKPTEPEVIGSSSQHLTGVQKNPSADLNAKRASLEAIKDPTDKVIETKDKDGKTVLSTIDDNHHFKPEPVKTPVVKSTVDVVEPKEEVDDDDEPVEEVPIRSTTRETSEPPSVSSDTSNSSSSNKAKTKIKKFFKKT</sequence>
<dbReference type="Pfam" id="PF04547">
    <property type="entry name" value="Anoctamin"/>
    <property type="match status" value="1"/>
</dbReference>
<feature type="transmembrane region" description="Helical" evidence="6">
    <location>
        <begin position="308"/>
        <end position="330"/>
    </location>
</feature>
<evidence type="ECO:0000259" key="7">
    <source>
        <dbReference type="Pfam" id="PF04547"/>
    </source>
</evidence>
<feature type="transmembrane region" description="Helical" evidence="6">
    <location>
        <begin position="351"/>
        <end position="375"/>
    </location>
</feature>
<evidence type="ECO:0000256" key="1">
    <source>
        <dbReference type="ARBA" id="ARBA00004141"/>
    </source>
</evidence>
<dbReference type="OrthoDB" id="296386at2759"/>
<feature type="compositionally biased region" description="Basic and acidic residues" evidence="5">
    <location>
        <begin position="741"/>
        <end position="750"/>
    </location>
</feature>
<dbReference type="InterPro" id="IPR049452">
    <property type="entry name" value="Anoctamin_TM"/>
</dbReference>
<dbReference type="AlphaFoldDB" id="A0A9P8AKP5"/>
<organism evidence="9 10">
    <name type="scientific">Scheffersomyces spartinae</name>
    <dbReference type="NCBI Taxonomy" id="45513"/>
    <lineage>
        <taxon>Eukaryota</taxon>
        <taxon>Fungi</taxon>
        <taxon>Dikarya</taxon>
        <taxon>Ascomycota</taxon>
        <taxon>Saccharomycotina</taxon>
        <taxon>Pichiomycetes</taxon>
        <taxon>Debaryomycetaceae</taxon>
        <taxon>Scheffersomyces</taxon>
    </lineage>
</organism>
<feature type="transmembrane region" description="Helical" evidence="6">
    <location>
        <begin position="549"/>
        <end position="568"/>
    </location>
</feature>
<dbReference type="GO" id="GO:0016020">
    <property type="term" value="C:membrane"/>
    <property type="evidence" value="ECO:0007669"/>
    <property type="project" value="UniProtKB-SubCell"/>
</dbReference>
<evidence type="ECO:0000256" key="4">
    <source>
        <dbReference type="ARBA" id="ARBA00023136"/>
    </source>
</evidence>
<feature type="transmembrane region" description="Helical" evidence="6">
    <location>
        <begin position="168"/>
        <end position="188"/>
    </location>
</feature>
<feature type="transmembrane region" description="Helical" evidence="6">
    <location>
        <begin position="494"/>
        <end position="517"/>
    </location>
</feature>
<feature type="transmembrane region" description="Helical" evidence="6">
    <location>
        <begin position="387"/>
        <end position="405"/>
    </location>
</feature>
<comment type="subcellular location">
    <subcellularLocation>
        <location evidence="1">Membrane</location>
        <topology evidence="1">Multi-pass membrane protein</topology>
    </subcellularLocation>
</comment>
<keyword evidence="4 6" id="KW-0472">Membrane</keyword>
<dbReference type="Proteomes" id="UP000790833">
    <property type="component" value="Unassembled WGS sequence"/>
</dbReference>
<dbReference type="PANTHER" id="PTHR12308">
    <property type="entry name" value="ANOCTAMIN"/>
    <property type="match status" value="1"/>
</dbReference>
<dbReference type="GO" id="GO:0005254">
    <property type="term" value="F:chloride channel activity"/>
    <property type="evidence" value="ECO:0007669"/>
    <property type="project" value="TreeGrafter"/>
</dbReference>
<gene>
    <name evidence="9" type="ORF">KQ657_003845</name>
</gene>
<dbReference type="GeneID" id="66117219"/>
<evidence type="ECO:0000313" key="9">
    <source>
        <dbReference type="EMBL" id="KAG7195317.1"/>
    </source>
</evidence>
<evidence type="ECO:0000313" key="10">
    <source>
        <dbReference type="Proteomes" id="UP000790833"/>
    </source>
</evidence>
<feature type="domain" description="Anoctamin transmembrane" evidence="7">
    <location>
        <begin position="154"/>
        <end position="619"/>
    </location>
</feature>
<proteinExistence type="predicted"/>
<comment type="caution">
    <text evidence="9">The sequence shown here is derived from an EMBL/GenBank/DDBJ whole genome shotgun (WGS) entry which is preliminary data.</text>
</comment>
<dbReference type="RefSeq" id="XP_043050864.1">
    <property type="nucleotide sequence ID" value="XM_043194540.1"/>
</dbReference>
<evidence type="ECO:0000256" key="6">
    <source>
        <dbReference type="SAM" id="Phobius"/>
    </source>
</evidence>
<dbReference type="GO" id="GO:0032541">
    <property type="term" value="C:cortical endoplasmic reticulum"/>
    <property type="evidence" value="ECO:0007669"/>
    <property type="project" value="TreeGrafter"/>
</dbReference>
<keyword evidence="3 6" id="KW-1133">Transmembrane helix</keyword>
<feature type="compositionally biased region" description="Basic residues" evidence="5">
    <location>
        <begin position="807"/>
        <end position="818"/>
    </location>
</feature>
<reference evidence="9" key="1">
    <citation type="submission" date="2021-03" db="EMBL/GenBank/DDBJ databases">
        <authorList>
            <person name="Palmer J.M."/>
        </authorList>
    </citation>
    <scope>NUCLEOTIDE SEQUENCE</scope>
    <source>
        <strain evidence="9">ARV_011</strain>
    </source>
</reference>
<feature type="transmembrane region" description="Helical" evidence="6">
    <location>
        <begin position="596"/>
        <end position="616"/>
    </location>
</feature>
<evidence type="ECO:0000256" key="3">
    <source>
        <dbReference type="ARBA" id="ARBA00022989"/>
    </source>
</evidence>